<dbReference type="AlphaFoldDB" id="A0A0F9DL03"/>
<sequence>MKPVNQTKMTPPEGNCFAACVASILELPLNEVPNYSQGGEWWVEWSRWLSLRGLYIIEFAGKEGKGREYLQGFHIITGKSYSGDWNHSVVGYCGKIVHDPNPKKKGIRSHQWYGVFVVINPSKAWRNG</sequence>
<dbReference type="EMBL" id="LAZR01041160">
    <property type="protein sequence ID" value="KKL12688.1"/>
    <property type="molecule type" value="Genomic_DNA"/>
</dbReference>
<name>A0A0F9DL03_9ZZZZ</name>
<evidence type="ECO:0008006" key="2">
    <source>
        <dbReference type="Google" id="ProtNLM"/>
    </source>
</evidence>
<comment type="caution">
    <text evidence="1">The sequence shown here is derived from an EMBL/GenBank/DDBJ whole genome shotgun (WGS) entry which is preliminary data.</text>
</comment>
<accession>A0A0F9DL03</accession>
<gene>
    <name evidence="1" type="ORF">LCGC14_2533280</name>
</gene>
<evidence type="ECO:0000313" key="1">
    <source>
        <dbReference type="EMBL" id="KKL12688.1"/>
    </source>
</evidence>
<reference evidence="1" key="1">
    <citation type="journal article" date="2015" name="Nature">
        <title>Complex archaea that bridge the gap between prokaryotes and eukaryotes.</title>
        <authorList>
            <person name="Spang A."/>
            <person name="Saw J.H."/>
            <person name="Jorgensen S.L."/>
            <person name="Zaremba-Niedzwiedzka K."/>
            <person name="Martijn J."/>
            <person name="Lind A.E."/>
            <person name="van Eijk R."/>
            <person name="Schleper C."/>
            <person name="Guy L."/>
            <person name="Ettema T.J."/>
        </authorList>
    </citation>
    <scope>NUCLEOTIDE SEQUENCE</scope>
</reference>
<protein>
    <recommendedName>
        <fullName evidence="2">Peptidase C39-like domain-containing protein</fullName>
    </recommendedName>
</protein>
<proteinExistence type="predicted"/>
<organism evidence="1">
    <name type="scientific">marine sediment metagenome</name>
    <dbReference type="NCBI Taxonomy" id="412755"/>
    <lineage>
        <taxon>unclassified sequences</taxon>
        <taxon>metagenomes</taxon>
        <taxon>ecological metagenomes</taxon>
    </lineage>
</organism>